<comment type="caution">
    <text evidence="1">The sequence shown here is derived from an EMBL/GenBank/DDBJ whole genome shotgun (WGS) entry which is preliminary data.</text>
</comment>
<sequence>MKIFLIWTDKSAEMNDLIAEFKKRGHEIVYWIGYEGMDKFKAPETIFHSYREALAAKPARGVDVSGFSPPGANLLQKLHRTESLVLTMLNRFMDKASVDERKHFYYQMVRYWHGVLKKYRPDAVVMSYIPHFVYDFVIYALAETLGIKILTFVDTRIPGRLLPLKDFWGGSEWLHDALEENRDKNFKAEDLPEDIKNYYAPRTDKNFNSPPPNLDFKINKYSTRFSLFNFFYLFTNNLKGQYLRLQSPPDFSKKFIYAPLQLQPECSTSPQGGAFVDQILALEILSAALPAGWLIYVKEHPLQWMRWGFGFSSIRYRDYYKKISEIDNVSIVPLETSSYKLINESQAVATVTGAPGWEAVLRSKPAIVFGYPWYYDCPGLLHVKDFDSCREAVEKIKNGFKIDHRPIINYLKSFGEAAIRGYIAPSAGAGSGLSNADSVKNIAAFIINELPKL</sequence>
<dbReference type="GO" id="GO:0015774">
    <property type="term" value="P:polysaccharide transport"/>
    <property type="evidence" value="ECO:0007669"/>
    <property type="project" value="InterPro"/>
</dbReference>
<dbReference type="Pfam" id="PF05159">
    <property type="entry name" value="Capsule_synth"/>
    <property type="match status" value="1"/>
</dbReference>
<proteinExistence type="predicted"/>
<evidence type="ECO:0008006" key="3">
    <source>
        <dbReference type="Google" id="ProtNLM"/>
    </source>
</evidence>
<gene>
    <name evidence="1" type="ORF">A2834_03480</name>
</gene>
<dbReference type="AlphaFoldDB" id="A0A1F5VHU0"/>
<reference evidence="1 2" key="1">
    <citation type="journal article" date="2016" name="Nat. Commun.">
        <title>Thousands of microbial genomes shed light on interconnected biogeochemical processes in an aquifer system.</title>
        <authorList>
            <person name="Anantharaman K."/>
            <person name="Brown C.T."/>
            <person name="Hug L.A."/>
            <person name="Sharon I."/>
            <person name="Castelle C.J."/>
            <person name="Probst A.J."/>
            <person name="Thomas B.C."/>
            <person name="Singh A."/>
            <person name="Wilkins M.J."/>
            <person name="Karaoz U."/>
            <person name="Brodie E.L."/>
            <person name="Williams K.H."/>
            <person name="Hubbard S.S."/>
            <person name="Banfield J.F."/>
        </authorList>
    </citation>
    <scope>NUCLEOTIDE SEQUENCE [LARGE SCALE GENOMIC DNA]</scope>
</reference>
<dbReference type="InterPro" id="IPR007833">
    <property type="entry name" value="Capsule_polysaccharide_synth"/>
</dbReference>
<evidence type="ECO:0000313" key="2">
    <source>
        <dbReference type="Proteomes" id="UP000179251"/>
    </source>
</evidence>
<evidence type="ECO:0000313" key="1">
    <source>
        <dbReference type="EMBL" id="OGF62501.1"/>
    </source>
</evidence>
<dbReference type="STRING" id="1798325.A2834_03480"/>
<organism evidence="1 2">
    <name type="scientific">Candidatus Giovannonibacteria bacterium RIFCSPHIGHO2_01_FULL_45_23</name>
    <dbReference type="NCBI Taxonomy" id="1798325"/>
    <lineage>
        <taxon>Bacteria</taxon>
        <taxon>Candidatus Giovannoniibacteriota</taxon>
    </lineage>
</organism>
<dbReference type="GO" id="GO:0000271">
    <property type="term" value="P:polysaccharide biosynthetic process"/>
    <property type="evidence" value="ECO:0007669"/>
    <property type="project" value="InterPro"/>
</dbReference>
<dbReference type="Proteomes" id="UP000179251">
    <property type="component" value="Unassembled WGS sequence"/>
</dbReference>
<protein>
    <recommendedName>
        <fullName evidence="3">Capsule polysaccharide biosynthesis protein</fullName>
    </recommendedName>
</protein>
<dbReference type="Gene3D" id="3.40.50.2000">
    <property type="entry name" value="Glycogen Phosphorylase B"/>
    <property type="match status" value="1"/>
</dbReference>
<accession>A0A1F5VHU0</accession>
<name>A0A1F5VHU0_9BACT</name>
<dbReference type="EMBL" id="MFHD01000017">
    <property type="protein sequence ID" value="OGF62501.1"/>
    <property type="molecule type" value="Genomic_DNA"/>
</dbReference>